<evidence type="ECO:0000256" key="1">
    <source>
        <dbReference type="ARBA" id="ARBA00022723"/>
    </source>
</evidence>
<evidence type="ECO:0000256" key="6">
    <source>
        <dbReference type="SAM" id="MobiDB-lite"/>
    </source>
</evidence>
<feature type="zinc finger region" description="C3H1-type" evidence="5">
    <location>
        <begin position="607"/>
        <end position="637"/>
    </location>
</feature>
<evidence type="ECO:0000256" key="2">
    <source>
        <dbReference type="ARBA" id="ARBA00022737"/>
    </source>
</evidence>
<dbReference type="GO" id="GO:0008270">
    <property type="term" value="F:zinc ion binding"/>
    <property type="evidence" value="ECO:0007669"/>
    <property type="project" value="UniProtKB-KW"/>
</dbReference>
<sequence length="858" mass="97998">MNQEGNTAKLNVLDSFSNKKRHDMYVKNQIEMPNQETTDLSSGKMYVNPRFLQKNIQANISNNSMQIVNLTTVKPSVYVNPRLIAQIMKINTQVNATPPVVVGENLMEQQVHNVDSVNKCKKVNGNSFINSNKYLYCSKTKLIKENTQHLSTNAKIPPESMTSGPKKIPTRSLMTLTKTKLVRAPAVKQRRNSFHSSVNIPRNLSSLTNPSKLNSGRSSVNTSMIRFGNTKLVRVPIKQKKNNEPEMSPYVSSNMPLISLSKTKMVRSPLNQRKSNQTNKLSKHTPQTTLKTKIASKQSDSRNLVLVSRTKLVRSSVKPRRISNSESNIGKQKEVSKFCVNNTVTSSRIRRHSLKSPNNVIRAAKAVRSKYKIIRSPVSRNSISSYVNRAVVTNPTRYKIDRRLRRTSKEFKHLKKPSMELGNSQKSKHHKYMKPTFWNRTWRKSLSPRKVMVTSKKLQRIGRTAGFRSEKDERNKQQNRCLVQIGGVLYKTSKMKLTRSITTKSKSQDDNQRDNLNKYKMSSSLVVSVRGNKFLMDPTGKRLLKVSQKQILNESKKQSPVKRIDIGGVTFVQKSNNVLIRTDTHKARIFVSQAKQKSISMLTNKMKKNNQPCIFYHRFGKCTRKEKGTCPHTHDPKQVAICRKFLQGCCEMNCTLSHDVGPEKMPTCKYFLDGCCVRENCPYLHVKVNEKAAICAKFLQGYCPDGKKCRKRHSFICPEFDKTGKCTKGKYCPYPHQTVVKKKIVVTKENKATLEKEHKSSDRSERKRYYDADEPELVEQKSEENIDKKSEVNVGSDLETKRLKLLKKVNDMKRAFLIAQSGAECVQLTNSQVKSENTFEPEMKRPKLGTLPAYIPLK</sequence>
<keyword evidence="1 5" id="KW-0479">Metal-binding</keyword>
<keyword evidence="3 5" id="KW-0863">Zinc-finger</keyword>
<organism evidence="8 9">
    <name type="scientific">Diploptera punctata</name>
    <name type="common">Pacific beetle cockroach</name>
    <dbReference type="NCBI Taxonomy" id="6984"/>
    <lineage>
        <taxon>Eukaryota</taxon>
        <taxon>Metazoa</taxon>
        <taxon>Ecdysozoa</taxon>
        <taxon>Arthropoda</taxon>
        <taxon>Hexapoda</taxon>
        <taxon>Insecta</taxon>
        <taxon>Pterygota</taxon>
        <taxon>Neoptera</taxon>
        <taxon>Polyneoptera</taxon>
        <taxon>Dictyoptera</taxon>
        <taxon>Blattodea</taxon>
        <taxon>Blaberoidea</taxon>
        <taxon>Blaberidae</taxon>
        <taxon>Diplopterinae</taxon>
        <taxon>Diploptera</taxon>
    </lineage>
</organism>
<comment type="caution">
    <text evidence="8">The sequence shown here is derived from an EMBL/GenBank/DDBJ whole genome shotgun (WGS) entry which is preliminary data.</text>
</comment>
<keyword evidence="9" id="KW-1185">Reference proteome</keyword>
<evidence type="ECO:0000259" key="7">
    <source>
        <dbReference type="PROSITE" id="PS50103"/>
    </source>
</evidence>
<accession>A0AAD7ZJQ4</accession>
<dbReference type="InterPro" id="IPR000571">
    <property type="entry name" value="Znf_CCCH"/>
</dbReference>
<evidence type="ECO:0000256" key="4">
    <source>
        <dbReference type="ARBA" id="ARBA00022833"/>
    </source>
</evidence>
<feature type="compositionally biased region" description="Basic and acidic residues" evidence="6">
    <location>
        <begin position="752"/>
        <end position="771"/>
    </location>
</feature>
<feature type="zinc finger region" description="C3H1-type" evidence="5">
    <location>
        <begin position="689"/>
        <end position="716"/>
    </location>
</feature>
<dbReference type="EMBL" id="JASPKZ010007832">
    <property type="protein sequence ID" value="KAJ9581974.1"/>
    <property type="molecule type" value="Genomic_DNA"/>
</dbReference>
<evidence type="ECO:0000313" key="8">
    <source>
        <dbReference type="EMBL" id="KAJ9581974.1"/>
    </source>
</evidence>
<protein>
    <recommendedName>
        <fullName evidence="7">C3H1-type domain-containing protein</fullName>
    </recommendedName>
</protein>
<feature type="domain" description="C3H1-type" evidence="7">
    <location>
        <begin position="662"/>
        <end position="688"/>
    </location>
</feature>
<name>A0AAD7ZJQ4_DIPPU</name>
<dbReference type="SMART" id="SM00356">
    <property type="entry name" value="ZnF_C3H1"/>
    <property type="match status" value="5"/>
</dbReference>
<evidence type="ECO:0000256" key="5">
    <source>
        <dbReference type="PROSITE-ProRule" id="PRU00723"/>
    </source>
</evidence>
<dbReference type="PANTHER" id="PTHR46156:SF1">
    <property type="entry name" value="ZINC FINGER CCCH DOMAIN-CONTAINING PROTEIN 3"/>
    <property type="match status" value="1"/>
</dbReference>
<feature type="zinc finger region" description="C3H1-type" evidence="5">
    <location>
        <begin position="662"/>
        <end position="688"/>
    </location>
</feature>
<feature type="domain" description="C3H1-type" evidence="7">
    <location>
        <begin position="607"/>
        <end position="637"/>
    </location>
</feature>
<feature type="region of interest" description="Disordered" evidence="6">
    <location>
        <begin position="752"/>
        <end position="773"/>
    </location>
</feature>
<gene>
    <name evidence="8" type="ORF">L9F63_003664</name>
</gene>
<dbReference type="Gene3D" id="4.10.1000.10">
    <property type="entry name" value="Zinc finger, CCCH-type"/>
    <property type="match status" value="2"/>
</dbReference>
<keyword evidence="4 5" id="KW-0862">Zinc</keyword>
<dbReference type="Proteomes" id="UP001233999">
    <property type="component" value="Unassembled WGS sequence"/>
</dbReference>
<reference evidence="8" key="2">
    <citation type="submission" date="2023-05" db="EMBL/GenBank/DDBJ databases">
        <authorList>
            <person name="Fouks B."/>
        </authorList>
    </citation>
    <scope>NUCLEOTIDE SEQUENCE</scope>
    <source>
        <strain evidence="8">Stay&amp;Tobe</strain>
        <tissue evidence="8">Testes</tissue>
    </source>
</reference>
<feature type="region of interest" description="Disordered" evidence="6">
    <location>
        <begin position="199"/>
        <end position="220"/>
    </location>
</feature>
<reference evidence="8" key="1">
    <citation type="journal article" date="2023" name="IScience">
        <title>Live-bearing cockroach genome reveals convergent evolutionary mechanisms linked to viviparity in insects and beyond.</title>
        <authorList>
            <person name="Fouks B."/>
            <person name="Harrison M.C."/>
            <person name="Mikhailova A.A."/>
            <person name="Marchal E."/>
            <person name="English S."/>
            <person name="Carruthers M."/>
            <person name="Jennings E.C."/>
            <person name="Chiamaka E.L."/>
            <person name="Frigard R.A."/>
            <person name="Pippel M."/>
            <person name="Attardo G.M."/>
            <person name="Benoit J.B."/>
            <person name="Bornberg-Bauer E."/>
            <person name="Tobe S.S."/>
        </authorList>
    </citation>
    <scope>NUCLEOTIDE SEQUENCE</scope>
    <source>
        <strain evidence="8">Stay&amp;Tobe</strain>
    </source>
</reference>
<evidence type="ECO:0000313" key="9">
    <source>
        <dbReference type="Proteomes" id="UP001233999"/>
    </source>
</evidence>
<feature type="domain" description="C3H1-type" evidence="7">
    <location>
        <begin position="689"/>
        <end position="716"/>
    </location>
</feature>
<proteinExistence type="predicted"/>
<dbReference type="PANTHER" id="PTHR46156">
    <property type="entry name" value="CCCH ZINGC FINGER"/>
    <property type="match status" value="1"/>
</dbReference>
<dbReference type="AlphaFoldDB" id="A0AAD7ZJQ4"/>
<evidence type="ECO:0000256" key="3">
    <source>
        <dbReference type="ARBA" id="ARBA00022771"/>
    </source>
</evidence>
<dbReference type="GO" id="GO:0005634">
    <property type="term" value="C:nucleus"/>
    <property type="evidence" value="ECO:0007669"/>
    <property type="project" value="TreeGrafter"/>
</dbReference>
<keyword evidence="2" id="KW-0677">Repeat</keyword>
<dbReference type="PROSITE" id="PS50103">
    <property type="entry name" value="ZF_C3H1"/>
    <property type="match status" value="3"/>
</dbReference>
<feature type="region of interest" description="Disordered" evidence="6">
    <location>
        <begin position="269"/>
        <end position="288"/>
    </location>
</feature>
<dbReference type="FunFam" id="4.10.1000.10:FF:000022">
    <property type="entry name" value="Zinc finger CCCH domain-containing protein 7"/>
    <property type="match status" value="1"/>
</dbReference>